<proteinExistence type="predicted"/>
<accession>A0ABT3H977</accession>
<evidence type="ECO:0000256" key="1">
    <source>
        <dbReference type="SAM" id="MobiDB-lite"/>
    </source>
</evidence>
<feature type="compositionally biased region" description="Basic residues" evidence="1">
    <location>
        <begin position="74"/>
        <end position="90"/>
    </location>
</feature>
<comment type="caution">
    <text evidence="2">The sequence shown here is derived from an EMBL/GenBank/DDBJ whole genome shotgun (WGS) entry which is preliminary data.</text>
</comment>
<protein>
    <submittedName>
        <fullName evidence="2">Uncharacterized protein</fullName>
    </submittedName>
</protein>
<keyword evidence="3" id="KW-1185">Reference proteome</keyword>
<evidence type="ECO:0000313" key="2">
    <source>
        <dbReference type="EMBL" id="MCW2306960.1"/>
    </source>
</evidence>
<dbReference type="RefSeq" id="WP_264600618.1">
    <property type="nucleotide sequence ID" value="NZ_JAOQNS010000003.1"/>
</dbReference>
<sequence>MSGENGFGGHRHGVKKNILEGLGGMFVGAAAVLVLKGAFARKTGEPAPQPDEPASDTPAKDEDKTTKASAAKSTARRAKSTRTTPKRAPRKPATGSAE</sequence>
<dbReference type="Proteomes" id="UP001209755">
    <property type="component" value="Unassembled WGS sequence"/>
</dbReference>
<gene>
    <name evidence="2" type="ORF">M2319_001282</name>
</gene>
<feature type="region of interest" description="Disordered" evidence="1">
    <location>
        <begin position="42"/>
        <end position="98"/>
    </location>
</feature>
<evidence type="ECO:0000313" key="3">
    <source>
        <dbReference type="Proteomes" id="UP001209755"/>
    </source>
</evidence>
<reference evidence="3" key="1">
    <citation type="submission" date="2023-07" db="EMBL/GenBank/DDBJ databases">
        <title>Genome sequencing of Purple Non-Sulfur Bacteria from various extreme environments.</title>
        <authorList>
            <person name="Mayer M."/>
        </authorList>
    </citation>
    <scope>NUCLEOTIDE SEQUENCE [LARGE SCALE GENOMIC DNA]</scope>
    <source>
        <strain evidence="3">DSM 17935</strain>
    </source>
</reference>
<name>A0ABT3H977_9HYPH</name>
<organism evidence="2 3">
    <name type="scientific">Rhodobium gokarnense</name>
    <dbReference type="NCBI Taxonomy" id="364296"/>
    <lineage>
        <taxon>Bacteria</taxon>
        <taxon>Pseudomonadati</taxon>
        <taxon>Pseudomonadota</taxon>
        <taxon>Alphaproteobacteria</taxon>
        <taxon>Hyphomicrobiales</taxon>
        <taxon>Rhodobiaceae</taxon>
        <taxon>Rhodobium</taxon>
    </lineage>
</organism>
<dbReference type="EMBL" id="JAOQNS010000003">
    <property type="protein sequence ID" value="MCW2306960.1"/>
    <property type="molecule type" value="Genomic_DNA"/>
</dbReference>